<evidence type="ECO:0000313" key="3">
    <source>
        <dbReference type="Proteomes" id="UP000600565"/>
    </source>
</evidence>
<evidence type="ECO:0000313" key="2">
    <source>
        <dbReference type="EMBL" id="MBD8032330.1"/>
    </source>
</evidence>
<comment type="caution">
    <text evidence="2">The sequence shown here is derived from an EMBL/GenBank/DDBJ whole genome shotgun (WGS) entry which is preliminary data.</text>
</comment>
<proteinExistence type="predicted"/>
<reference evidence="2 3" key="1">
    <citation type="submission" date="2020-08" db="EMBL/GenBank/DDBJ databases">
        <title>A Genomic Blueprint of the Chicken Gut Microbiome.</title>
        <authorList>
            <person name="Gilroy R."/>
            <person name="Ravi A."/>
            <person name="Getino M."/>
            <person name="Pursley I."/>
            <person name="Horton D.L."/>
            <person name="Alikhan N.-F."/>
            <person name="Baker D."/>
            <person name="Gharbi K."/>
            <person name="Hall N."/>
            <person name="Watson M."/>
            <person name="Adriaenssens E.M."/>
            <person name="Foster-Nyarko E."/>
            <person name="Jarju S."/>
            <person name="Secka A."/>
            <person name="Antonio M."/>
            <person name="Oren A."/>
            <person name="Chaudhuri R."/>
            <person name="La Ragione R.M."/>
            <person name="Hildebrand F."/>
            <person name="Pallen M.J."/>
        </authorList>
    </citation>
    <scope>NUCLEOTIDE SEQUENCE [LARGE SCALE GENOMIC DNA]</scope>
    <source>
        <strain evidence="2 3">Sa1YVA6</strain>
    </source>
</reference>
<dbReference type="Proteomes" id="UP000600565">
    <property type="component" value="Unassembled WGS sequence"/>
</dbReference>
<dbReference type="Pfam" id="PF01636">
    <property type="entry name" value="APH"/>
    <property type="match status" value="1"/>
</dbReference>
<organism evidence="2 3">
    <name type="scientific">Solibacillus merdavium</name>
    <dbReference type="NCBI Taxonomy" id="2762218"/>
    <lineage>
        <taxon>Bacteria</taxon>
        <taxon>Bacillati</taxon>
        <taxon>Bacillota</taxon>
        <taxon>Bacilli</taxon>
        <taxon>Bacillales</taxon>
        <taxon>Caryophanaceae</taxon>
        <taxon>Solibacillus</taxon>
    </lineage>
</organism>
<dbReference type="SUPFAM" id="SSF56112">
    <property type="entry name" value="Protein kinase-like (PK-like)"/>
    <property type="match status" value="1"/>
</dbReference>
<dbReference type="EMBL" id="JACSPW010000003">
    <property type="protein sequence ID" value="MBD8032330.1"/>
    <property type="molecule type" value="Genomic_DNA"/>
</dbReference>
<sequence>MTNGKEILALFGFEAKEEPISIYPYSPVYRAKYREKDVIVKRTQTRAEHVMSYTNMLKDKGINVVTPVKLQVDNPQKYEDTNFVVYPFIDGNKYSGKEKEIYEAGKMLGQIHSVSPTSNIYDLIDYDVYDFNKQEVEESMEAIMQHAGKAGIEIDPALKIKLLESVAAQQELYEAGLPHVATPHDFKANNLVLIPEPYLIDPDNATWIPRVFDLALVLMLFHNEHEWAPDRVFTIDEWELFLSGYKEYSVLTDQEKLFWEKAKQHVFLDEVMWLMAEYEEDWQNPSQQKLFNSLIRVVIDSADYRLI</sequence>
<name>A0ABR8XK63_9BACL</name>
<keyword evidence="3" id="KW-1185">Reference proteome</keyword>
<dbReference type="Gene3D" id="3.90.1200.10">
    <property type="match status" value="1"/>
</dbReference>
<dbReference type="InterPro" id="IPR011009">
    <property type="entry name" value="Kinase-like_dom_sf"/>
</dbReference>
<dbReference type="RefSeq" id="WP_191702934.1">
    <property type="nucleotide sequence ID" value="NZ_JACSPW010000003.1"/>
</dbReference>
<dbReference type="InterPro" id="IPR002575">
    <property type="entry name" value="Aminoglycoside_PTrfase"/>
</dbReference>
<gene>
    <name evidence="2" type="ORF">H9632_04565</name>
</gene>
<accession>A0ABR8XK63</accession>
<protein>
    <submittedName>
        <fullName evidence="2">Phosphotransferase</fullName>
    </submittedName>
</protein>
<feature type="domain" description="Aminoglycoside phosphotransferase" evidence="1">
    <location>
        <begin position="28"/>
        <end position="223"/>
    </location>
</feature>
<evidence type="ECO:0000259" key="1">
    <source>
        <dbReference type="Pfam" id="PF01636"/>
    </source>
</evidence>